<evidence type="ECO:0000313" key="3">
    <source>
        <dbReference type="Proteomes" id="UP000523447"/>
    </source>
</evidence>
<evidence type="ECO:0000256" key="1">
    <source>
        <dbReference type="SAM" id="Coils"/>
    </source>
</evidence>
<gene>
    <name evidence="2" type="ORF">HGA07_12310</name>
</gene>
<dbReference type="Proteomes" id="UP000523447">
    <property type="component" value="Unassembled WGS sequence"/>
</dbReference>
<name>A0A7X6RI96_9NOCA</name>
<sequence length="123" mass="13145">MSDTGVWRQLATEVDAGNLSLRVDRESLDAAIKGLQDFIDHVNDLSIHVETVGFVTGFGGFKMGQDLAAKFTQKGSGEGSIRQRLKELIEEAKAAQDVLRKAAAAYAQAEHDNTQGIAGTAPT</sequence>
<comment type="caution">
    <text evidence="2">The sequence shown here is derived from an EMBL/GenBank/DDBJ whole genome shotgun (WGS) entry which is preliminary data.</text>
</comment>
<accession>A0A7X6RI96</accession>
<protein>
    <recommendedName>
        <fullName evidence="4">Excreted virulence factor EspC (Type VII ESX diderm)</fullName>
    </recommendedName>
</protein>
<keyword evidence="1" id="KW-0175">Coiled coil</keyword>
<proteinExistence type="predicted"/>
<dbReference type="AlphaFoldDB" id="A0A7X6RI96"/>
<reference evidence="2 3" key="1">
    <citation type="submission" date="2020-04" db="EMBL/GenBank/DDBJ databases">
        <title>MicrobeNet Type strains.</title>
        <authorList>
            <person name="Nicholson A.C."/>
        </authorList>
    </citation>
    <scope>NUCLEOTIDE SEQUENCE [LARGE SCALE GENOMIC DNA]</scope>
    <source>
        <strain evidence="2 3">DSM 44445</strain>
    </source>
</reference>
<keyword evidence="3" id="KW-1185">Reference proteome</keyword>
<dbReference type="RefSeq" id="WP_040717321.1">
    <property type="nucleotide sequence ID" value="NZ_CAWPHS010000002.1"/>
</dbReference>
<dbReference type="EMBL" id="JAAXPE010000010">
    <property type="protein sequence ID" value="NKY86408.1"/>
    <property type="molecule type" value="Genomic_DNA"/>
</dbReference>
<organism evidence="2 3">
    <name type="scientific">Nocardia veterana</name>
    <dbReference type="NCBI Taxonomy" id="132249"/>
    <lineage>
        <taxon>Bacteria</taxon>
        <taxon>Bacillati</taxon>
        <taxon>Actinomycetota</taxon>
        <taxon>Actinomycetes</taxon>
        <taxon>Mycobacteriales</taxon>
        <taxon>Nocardiaceae</taxon>
        <taxon>Nocardia</taxon>
    </lineage>
</organism>
<feature type="coiled-coil region" evidence="1">
    <location>
        <begin position="82"/>
        <end position="112"/>
    </location>
</feature>
<evidence type="ECO:0000313" key="2">
    <source>
        <dbReference type="EMBL" id="NKY86408.1"/>
    </source>
</evidence>
<evidence type="ECO:0008006" key="4">
    <source>
        <dbReference type="Google" id="ProtNLM"/>
    </source>
</evidence>